<dbReference type="PANTHER" id="PTHR21694:SF18">
    <property type="entry name" value="COILED-COIL DOMAIN-CONTAINING PROTEIN 63"/>
    <property type="match status" value="1"/>
</dbReference>
<evidence type="ECO:0000256" key="1">
    <source>
        <dbReference type="ARBA" id="ARBA00023054"/>
    </source>
</evidence>
<dbReference type="EMBL" id="CAJZBQ010000032">
    <property type="protein sequence ID" value="CAG9322432.1"/>
    <property type="molecule type" value="Genomic_DNA"/>
</dbReference>
<evidence type="ECO:0000256" key="2">
    <source>
        <dbReference type="SAM" id="Coils"/>
    </source>
</evidence>
<dbReference type="PANTHER" id="PTHR21694">
    <property type="entry name" value="COILED-COIL DOMAIN-CONTAINING PROTEIN 63"/>
    <property type="match status" value="1"/>
</dbReference>
<feature type="coiled-coil region" evidence="2">
    <location>
        <begin position="18"/>
        <end position="93"/>
    </location>
</feature>
<comment type="caution">
    <text evidence="4">The sequence shown here is derived from an EMBL/GenBank/DDBJ whole genome shotgun (WGS) entry which is preliminary data.</text>
</comment>
<evidence type="ECO:0000313" key="4">
    <source>
        <dbReference type="EMBL" id="CAG9322432.1"/>
    </source>
</evidence>
<gene>
    <name evidence="4" type="ORF">BSTOLATCC_MIC31565</name>
</gene>
<protein>
    <recommendedName>
        <fullName evidence="3">ODAD1 central coiled coil region domain-containing protein</fullName>
    </recommendedName>
</protein>
<evidence type="ECO:0000313" key="5">
    <source>
        <dbReference type="Proteomes" id="UP001162131"/>
    </source>
</evidence>
<dbReference type="InterPro" id="IPR051876">
    <property type="entry name" value="ODA-DC/CCD"/>
</dbReference>
<feature type="domain" description="ODAD1 central coiled coil region" evidence="3">
    <location>
        <begin position="78"/>
        <end position="363"/>
    </location>
</feature>
<organism evidence="4 5">
    <name type="scientific">Blepharisma stoltei</name>
    <dbReference type="NCBI Taxonomy" id="1481888"/>
    <lineage>
        <taxon>Eukaryota</taxon>
        <taxon>Sar</taxon>
        <taxon>Alveolata</taxon>
        <taxon>Ciliophora</taxon>
        <taxon>Postciliodesmatophora</taxon>
        <taxon>Heterotrichea</taxon>
        <taxon>Heterotrichida</taxon>
        <taxon>Blepharismidae</taxon>
        <taxon>Blepharisma</taxon>
    </lineage>
</organism>
<evidence type="ECO:0000259" key="3">
    <source>
        <dbReference type="Pfam" id="PF21773"/>
    </source>
</evidence>
<sequence length="488" mass="57568">MSRLSRSFLSVDRSITSIHENERLQNELEKIIEKLEIEKQESMQYDEQIEYLEKEKLNFKISMNNEMSINKTESKLKQKIAVLERKLELEMTQLNETCSQNRISRAEVNNIRRDAQHYKRTIQNLSKGIFDHESLVTFKHHEFTRNYEDENRFKKQLEKIRSKSVVSHQSYGKRLSELNTVILGDLEKRNSVRKQMDDGMFSRISKPGEAFDHSKLLKALLGGWNEKIRERKKFLDSYVKRMSKLEYIFDQMVQITGMGSTDEVATAFIKSEDQQYQVHAYINEMWAEIDTLEENAIRTTEAIRKYETSKENKQVKTAELLENLIKKHEKFQERKEAKMAEVEKYKKTLQSIIPFLKSIIHSCQGTPVDLRHSKRIKIEDETAINERNIIPFIGQIDEFLSYLYVFLGSEENHSFPLDKLVPKMKGYKSKTPEPRMKGIKDIIESRDLYLDQEIEESKTPIPPKIMRHRAKNIGESFRLEASPRKSIN</sequence>
<reference evidence="4" key="1">
    <citation type="submission" date="2021-09" db="EMBL/GenBank/DDBJ databases">
        <authorList>
            <consortium name="AG Swart"/>
            <person name="Singh M."/>
            <person name="Singh A."/>
            <person name="Seah K."/>
            <person name="Emmerich C."/>
        </authorList>
    </citation>
    <scope>NUCLEOTIDE SEQUENCE</scope>
    <source>
        <strain evidence="4">ATCC30299</strain>
    </source>
</reference>
<dbReference type="Proteomes" id="UP001162131">
    <property type="component" value="Unassembled WGS sequence"/>
</dbReference>
<dbReference type="InterPro" id="IPR049258">
    <property type="entry name" value="ODAD1_CC"/>
</dbReference>
<name>A0AAU9J876_9CILI</name>
<keyword evidence="5" id="KW-1185">Reference proteome</keyword>
<feature type="coiled-coil region" evidence="2">
    <location>
        <begin position="289"/>
        <end position="348"/>
    </location>
</feature>
<proteinExistence type="predicted"/>
<dbReference type="AlphaFoldDB" id="A0AAU9J876"/>
<dbReference type="Pfam" id="PF21773">
    <property type="entry name" value="ODAD1_CC"/>
    <property type="match status" value="1"/>
</dbReference>
<accession>A0AAU9J876</accession>
<keyword evidence="1 2" id="KW-0175">Coiled coil</keyword>